<organism evidence="5 6">
    <name type="scientific">Hypericibacter terrae</name>
    <dbReference type="NCBI Taxonomy" id="2602015"/>
    <lineage>
        <taxon>Bacteria</taxon>
        <taxon>Pseudomonadati</taxon>
        <taxon>Pseudomonadota</taxon>
        <taxon>Alphaproteobacteria</taxon>
        <taxon>Rhodospirillales</taxon>
        <taxon>Dongiaceae</taxon>
        <taxon>Hypericibacter</taxon>
    </lineage>
</organism>
<keyword evidence="5" id="KW-0808">Transferase</keyword>
<accession>A0A5J6MSY3</accession>
<dbReference type="KEGG" id="htq:FRZ44_44520"/>
<dbReference type="InterPro" id="IPR011009">
    <property type="entry name" value="Kinase-like_dom_sf"/>
</dbReference>
<name>A0A5J6MSY3_9PROT</name>
<dbReference type="InterPro" id="IPR015424">
    <property type="entry name" value="PyrdxlP-dep_Trfase"/>
</dbReference>
<dbReference type="SUPFAM" id="SSF56112">
    <property type="entry name" value="Protein kinase-like (PK-like)"/>
    <property type="match status" value="1"/>
</dbReference>
<dbReference type="Proteomes" id="UP000326202">
    <property type="component" value="Chromosome"/>
</dbReference>
<dbReference type="GO" id="GO:0008483">
    <property type="term" value="F:transaminase activity"/>
    <property type="evidence" value="ECO:0007669"/>
    <property type="project" value="UniProtKB-KW"/>
</dbReference>
<dbReference type="GO" id="GO:0030170">
    <property type="term" value="F:pyridoxal phosphate binding"/>
    <property type="evidence" value="ECO:0007669"/>
    <property type="project" value="InterPro"/>
</dbReference>
<sequence>MSNNLPAGDLTALRTNPPGFSTVDAERIARELYGMEARATALFSERDQNFHLRPAQGPGAVLKLYNALEDPAIVDFQIGALGHLALQDPGLPVPRLLQTRTGERSAHVEGPDGAGHIACAITFLPGRLLEKAQPGPALLREFGRTVARLDKALRGFFHPAAGQRIAWDIRRAGELRPYASLIGDPAAAAAVARVLERTAGRLPAFAALRSQIIHNDCNPGNVLVDADGAPRVAGIIDFGDMIHGPLVFDLALAAADVAGEGMGPIESAQEIIAGYSAVMPLQDDEIATLYDAMLARHAVTLAIFAWRQRHDRSGADKLEQYERTGLPAFERLLSAGPQAAEDAFRKAAGLAPGAPFVSTPRPAAAAGKDSAEPLLERRRRLLGSGLELSYERPLHLLRGDGVWLWDADGRRYLDAYNNVPHVGHAHPHVVEAIARQSALLNTNTRYLHESVLDYAERLCALMPAGLDVCAFVNCGSEANDIAWRIAKAHTHGTGALVMENAYHGGTEAVAALSPYDMPASAVAPHVRTLEAPDLYRGRFRKDHPAAAQGYAGDAGRAIASLAAAGHKPAAAMIDTAFISSGMLDVPKGYLRTVAETVRAAGGLFIADEVQYGFGRSGTHFWGFDFHGALPDIVTMGKPVGNGHPLGVIVTRREILKSFTDRTDYFSTFGGNPVSASAGLAVLDVLEREGLQENARRTGAYFRQGVEALMARHPAIGDVRGTGLVMGVELVRDRKTQEPAPDWTRRVANLMREQGVLIGTEGPRRNLLKIRPPLCFRPEHADLAIEALDRALAAL</sequence>
<proteinExistence type="inferred from homology"/>
<dbReference type="PROSITE" id="PS00600">
    <property type="entry name" value="AA_TRANSFER_CLASS_3"/>
    <property type="match status" value="1"/>
</dbReference>
<keyword evidence="5" id="KW-0032">Aminotransferase</keyword>
<dbReference type="InterPro" id="IPR015421">
    <property type="entry name" value="PyrdxlP-dep_Trfase_major"/>
</dbReference>
<comment type="cofactor">
    <cofactor evidence="1">
        <name>pyridoxal 5'-phosphate</name>
        <dbReference type="ChEBI" id="CHEBI:597326"/>
    </cofactor>
</comment>
<dbReference type="CDD" id="cd00610">
    <property type="entry name" value="OAT_like"/>
    <property type="match status" value="1"/>
</dbReference>
<dbReference type="AlphaFoldDB" id="A0A5J6MSY3"/>
<dbReference type="EMBL" id="CP042906">
    <property type="protein sequence ID" value="QEX19140.1"/>
    <property type="molecule type" value="Genomic_DNA"/>
</dbReference>
<gene>
    <name evidence="5" type="ORF">FRZ44_44520</name>
</gene>
<dbReference type="InterPro" id="IPR002575">
    <property type="entry name" value="Aminoglycoside_PTrfase"/>
</dbReference>
<feature type="domain" description="Aminoglycoside phosphotransferase" evidence="4">
    <location>
        <begin position="48"/>
        <end position="260"/>
    </location>
</feature>
<evidence type="ECO:0000313" key="6">
    <source>
        <dbReference type="Proteomes" id="UP000326202"/>
    </source>
</evidence>
<dbReference type="Pfam" id="PF01636">
    <property type="entry name" value="APH"/>
    <property type="match status" value="1"/>
</dbReference>
<keyword evidence="6" id="KW-1185">Reference proteome</keyword>
<evidence type="ECO:0000313" key="5">
    <source>
        <dbReference type="EMBL" id="QEX19140.1"/>
    </source>
</evidence>
<dbReference type="Pfam" id="PF00202">
    <property type="entry name" value="Aminotran_3"/>
    <property type="match status" value="1"/>
</dbReference>
<keyword evidence="3" id="KW-0663">Pyridoxal phosphate</keyword>
<dbReference type="InterPro" id="IPR005814">
    <property type="entry name" value="Aminotrans_3"/>
</dbReference>
<evidence type="ECO:0000259" key="4">
    <source>
        <dbReference type="Pfam" id="PF01636"/>
    </source>
</evidence>
<dbReference type="PANTHER" id="PTHR45688:SF13">
    <property type="entry name" value="ALANINE--GLYOXYLATE AMINOTRANSFERASE 2-LIKE"/>
    <property type="match status" value="1"/>
</dbReference>
<evidence type="ECO:0000256" key="3">
    <source>
        <dbReference type="ARBA" id="ARBA00022898"/>
    </source>
</evidence>
<evidence type="ECO:0000256" key="2">
    <source>
        <dbReference type="ARBA" id="ARBA00008954"/>
    </source>
</evidence>
<dbReference type="Gene3D" id="3.40.640.10">
    <property type="entry name" value="Type I PLP-dependent aspartate aminotransferase-like (Major domain)"/>
    <property type="match status" value="1"/>
</dbReference>
<dbReference type="SUPFAM" id="SSF53383">
    <property type="entry name" value="PLP-dependent transferases"/>
    <property type="match status" value="1"/>
</dbReference>
<comment type="similarity">
    <text evidence="2">Belongs to the class-III pyridoxal-phosphate-dependent aminotransferase family.</text>
</comment>
<dbReference type="RefSeq" id="WP_191908247.1">
    <property type="nucleotide sequence ID" value="NZ_CP042906.1"/>
</dbReference>
<dbReference type="Gene3D" id="3.90.1200.10">
    <property type="match status" value="1"/>
</dbReference>
<dbReference type="InterPro" id="IPR049704">
    <property type="entry name" value="Aminotrans_3_PPA_site"/>
</dbReference>
<reference evidence="5 6" key="1">
    <citation type="submission" date="2019-08" db="EMBL/GenBank/DDBJ databases">
        <title>Hyperibacter terrae gen. nov., sp. nov. and Hyperibacter viscosus sp. nov., two new members in the family Rhodospirillaceae isolated from the rhizosphere of Hypericum perforatum.</title>
        <authorList>
            <person name="Noviana Z."/>
        </authorList>
    </citation>
    <scope>NUCLEOTIDE SEQUENCE [LARGE SCALE GENOMIC DNA]</scope>
    <source>
        <strain evidence="5 6">R5913</strain>
    </source>
</reference>
<evidence type="ECO:0000256" key="1">
    <source>
        <dbReference type="ARBA" id="ARBA00001933"/>
    </source>
</evidence>
<dbReference type="Gene3D" id="3.90.1150.10">
    <property type="entry name" value="Aspartate Aminotransferase, domain 1"/>
    <property type="match status" value="1"/>
</dbReference>
<dbReference type="PANTHER" id="PTHR45688">
    <property type="match status" value="1"/>
</dbReference>
<protein>
    <submittedName>
        <fullName evidence="5">Aminotransferase</fullName>
    </submittedName>
</protein>
<dbReference type="InterPro" id="IPR015422">
    <property type="entry name" value="PyrdxlP-dep_Trfase_small"/>
</dbReference>